<protein>
    <submittedName>
        <fullName evidence="2">Uncharacterized protein</fullName>
    </submittedName>
</protein>
<dbReference type="Proteomes" id="UP000887579">
    <property type="component" value="Unplaced"/>
</dbReference>
<evidence type="ECO:0000313" key="1">
    <source>
        <dbReference type="Proteomes" id="UP000887579"/>
    </source>
</evidence>
<sequence>MLHHKDMKWRLRSGFAEECMKLCQKRKISPEQINQIFSSFALKFMDDKVHGVRIAGAQLLAEIFSVYVEKEWSYMPEDGRDLIFEEDYSILNSMPLTRTLLYNAHKAFYKNASWRRRQTWAIFLEFVTHTITKQQFCYIFRKDIYAVAHDSCRNTRMKFCQILESLLEYKENETPLYQLFPSTYSVVRKLLEKMAKFDSDFEIQTQAQIILGLLNPTTDCLDFKGFLEKRKVQVLCDQNKQERRITTIIFFIYIIC</sequence>
<proteinExistence type="predicted"/>
<accession>A0AC34F1N2</accession>
<reference evidence="2" key="1">
    <citation type="submission" date="2022-11" db="UniProtKB">
        <authorList>
            <consortium name="WormBaseParasite"/>
        </authorList>
    </citation>
    <scope>IDENTIFICATION</scope>
</reference>
<name>A0AC34F1N2_9BILA</name>
<evidence type="ECO:0000313" key="2">
    <source>
        <dbReference type="WBParaSite" id="ES5_v2.g10800.t1"/>
    </source>
</evidence>
<organism evidence="1 2">
    <name type="scientific">Panagrolaimus sp. ES5</name>
    <dbReference type="NCBI Taxonomy" id="591445"/>
    <lineage>
        <taxon>Eukaryota</taxon>
        <taxon>Metazoa</taxon>
        <taxon>Ecdysozoa</taxon>
        <taxon>Nematoda</taxon>
        <taxon>Chromadorea</taxon>
        <taxon>Rhabditida</taxon>
        <taxon>Tylenchina</taxon>
        <taxon>Panagrolaimomorpha</taxon>
        <taxon>Panagrolaimoidea</taxon>
        <taxon>Panagrolaimidae</taxon>
        <taxon>Panagrolaimus</taxon>
    </lineage>
</organism>
<dbReference type="WBParaSite" id="ES5_v2.g10800.t1">
    <property type="protein sequence ID" value="ES5_v2.g10800.t1"/>
    <property type="gene ID" value="ES5_v2.g10800"/>
</dbReference>